<dbReference type="PANTHER" id="PTHR37324:SF2">
    <property type="entry name" value="PTS SYSTEM GALACTITOL-SPECIFIC EIIC COMPONENT"/>
    <property type="match status" value="1"/>
</dbReference>
<feature type="transmembrane region" description="Helical" evidence="9">
    <location>
        <begin position="392"/>
        <end position="413"/>
    </location>
</feature>
<gene>
    <name evidence="11" type="ORF">HMPREF9469_00691</name>
</gene>
<dbReference type="InterPro" id="IPR004703">
    <property type="entry name" value="PTS_sugar-sp_permease"/>
</dbReference>
<feature type="transmembrane region" description="Helical" evidence="9">
    <location>
        <begin position="177"/>
        <end position="200"/>
    </location>
</feature>
<evidence type="ECO:0000256" key="3">
    <source>
        <dbReference type="ARBA" id="ARBA00022475"/>
    </source>
</evidence>
<keyword evidence="8 9" id="KW-0472">Membrane</keyword>
<keyword evidence="5" id="KW-0598">Phosphotransferase system</keyword>
<proteinExistence type="predicted"/>
<evidence type="ECO:0000256" key="9">
    <source>
        <dbReference type="SAM" id="Phobius"/>
    </source>
</evidence>
<evidence type="ECO:0000256" key="6">
    <source>
        <dbReference type="ARBA" id="ARBA00022692"/>
    </source>
</evidence>
<keyword evidence="3" id="KW-1003">Cell membrane</keyword>
<evidence type="ECO:0000256" key="7">
    <source>
        <dbReference type="ARBA" id="ARBA00022989"/>
    </source>
</evidence>
<evidence type="ECO:0000313" key="11">
    <source>
        <dbReference type="EMBL" id="EHF00513.1"/>
    </source>
</evidence>
<comment type="subcellular location">
    <subcellularLocation>
        <location evidence="1">Cell membrane</location>
        <topology evidence="1">Multi-pass membrane protein</topology>
    </subcellularLocation>
</comment>
<dbReference type="RefSeq" id="WP_007859184.1">
    <property type="nucleotide sequence ID" value="NZ_JH376420.1"/>
</dbReference>
<comment type="caution">
    <text evidence="11">The sequence shown here is derived from an EMBL/GenBank/DDBJ whole genome shotgun (WGS) entry which is preliminary data.</text>
</comment>
<dbReference type="PATRIC" id="fig|742733.3.peg.727"/>
<dbReference type="eggNOG" id="COG3775">
    <property type="taxonomic scope" value="Bacteria"/>
</dbReference>
<dbReference type="InterPro" id="IPR013014">
    <property type="entry name" value="PTS_EIIC_2"/>
</dbReference>
<dbReference type="GO" id="GO:0009401">
    <property type="term" value="P:phosphoenolpyruvate-dependent sugar phosphotransferase system"/>
    <property type="evidence" value="ECO:0007669"/>
    <property type="project" value="UniProtKB-KW"/>
</dbReference>
<organism evidence="11 12">
    <name type="scientific">[Clostridium] citroniae WAL-17108</name>
    <dbReference type="NCBI Taxonomy" id="742733"/>
    <lineage>
        <taxon>Bacteria</taxon>
        <taxon>Bacillati</taxon>
        <taxon>Bacillota</taxon>
        <taxon>Clostridia</taxon>
        <taxon>Lachnospirales</taxon>
        <taxon>Lachnospiraceae</taxon>
        <taxon>Enterocloster</taxon>
    </lineage>
</organism>
<keyword evidence="2" id="KW-0813">Transport</keyword>
<evidence type="ECO:0000259" key="10">
    <source>
        <dbReference type="PROSITE" id="PS51104"/>
    </source>
</evidence>
<feature type="transmembrane region" description="Helical" evidence="9">
    <location>
        <begin position="308"/>
        <end position="326"/>
    </location>
</feature>
<evidence type="ECO:0000256" key="5">
    <source>
        <dbReference type="ARBA" id="ARBA00022683"/>
    </source>
</evidence>
<feature type="domain" description="PTS EIIC type-2" evidence="10">
    <location>
        <begin position="8"/>
        <end position="420"/>
    </location>
</feature>
<dbReference type="PANTHER" id="PTHR37324">
    <property type="entry name" value="PTS SYSTEM GALACTITOL-SPECIFIC EIIC COMPONENT"/>
    <property type="match status" value="1"/>
</dbReference>
<evidence type="ECO:0000256" key="8">
    <source>
        <dbReference type="ARBA" id="ARBA00023136"/>
    </source>
</evidence>
<dbReference type="EMBL" id="ADLJ01000004">
    <property type="protein sequence ID" value="EHF00513.1"/>
    <property type="molecule type" value="Genomic_DNA"/>
</dbReference>
<evidence type="ECO:0000313" key="12">
    <source>
        <dbReference type="Proteomes" id="UP000003763"/>
    </source>
</evidence>
<evidence type="ECO:0000256" key="2">
    <source>
        <dbReference type="ARBA" id="ARBA00022448"/>
    </source>
</evidence>
<dbReference type="GO" id="GO:0015577">
    <property type="term" value="F:galactitol transmembrane transporter activity"/>
    <property type="evidence" value="ECO:0007669"/>
    <property type="project" value="InterPro"/>
</dbReference>
<name>G5HDM9_9FIRM</name>
<dbReference type="PIRSF" id="PIRSF006304">
    <property type="entry name" value="GatC"/>
    <property type="match status" value="1"/>
</dbReference>
<feature type="transmembrane region" description="Helical" evidence="9">
    <location>
        <begin position="220"/>
        <end position="239"/>
    </location>
</feature>
<feature type="transmembrane region" description="Helical" evidence="9">
    <location>
        <begin position="359"/>
        <end position="380"/>
    </location>
</feature>
<evidence type="ECO:0000256" key="4">
    <source>
        <dbReference type="ARBA" id="ARBA00022597"/>
    </source>
</evidence>
<feature type="transmembrane region" description="Helical" evidence="9">
    <location>
        <begin position="332"/>
        <end position="352"/>
    </location>
</feature>
<feature type="transmembrane region" description="Helical" evidence="9">
    <location>
        <begin position="12"/>
        <end position="31"/>
    </location>
</feature>
<sequence>MTVLYNAVRYILNINAVVLLPFMIFGLGLIFRMKAGQALKAGLMVGIGFQGLKLVVSFMTTTLAPVVAYYQGAGEGFTIVDVGWQTLAAAAWATPFAALVVPLGFILNIILLKVKFTKTLNVDIWDYWHILTISAIAYVIFDSYILGIVIALLLSVITEKMGDIVAKPWQEYFGFEGTTGAIVFHSTTMLPIYWGVNWIIDKIPGIRKIDINIEKIAQKYGILGDPAVIGLLVGALMGIMTKQDIPTILSIAVGISAVMILTGRMVSVMMTGLTQFSNGAREWANKFLGEGEEIYLGMDYALGQGDNAAISAGILMIPITVFLGLILPGNKFFPITLLANLIVYTCVGAMATKGNIFRLVIGSTVLVIFLLYAQTFMAPLVTDMMVWAGIDIGGSMVTAGGSANFFAVLLGIVGKLMGKW</sequence>
<dbReference type="Pfam" id="PF03611">
    <property type="entry name" value="EIIC-GAT"/>
    <property type="match status" value="1"/>
</dbReference>
<dbReference type="Proteomes" id="UP000003763">
    <property type="component" value="Unassembled WGS sequence"/>
</dbReference>
<accession>G5HDM9</accession>
<keyword evidence="7 9" id="KW-1133">Transmembrane helix</keyword>
<feature type="transmembrane region" description="Helical" evidence="9">
    <location>
        <begin position="124"/>
        <end position="157"/>
    </location>
</feature>
<keyword evidence="4" id="KW-0762">Sugar transport</keyword>
<reference evidence="11 12" key="1">
    <citation type="submission" date="2011-08" db="EMBL/GenBank/DDBJ databases">
        <title>The Genome Sequence of Clostridium citroniae WAL-17108.</title>
        <authorList>
            <consortium name="The Broad Institute Genome Sequencing Platform"/>
            <person name="Earl A."/>
            <person name="Ward D."/>
            <person name="Feldgarden M."/>
            <person name="Gevers D."/>
            <person name="Finegold S.M."/>
            <person name="Summanen P.H."/>
            <person name="Molitoris D.R."/>
            <person name="Vaisanen M.L."/>
            <person name="Daigneault M."/>
            <person name="Allen-Vercoe E."/>
            <person name="Young S.K."/>
            <person name="Zeng Q."/>
            <person name="Gargeya S."/>
            <person name="Fitzgerald M."/>
            <person name="Haas B."/>
            <person name="Abouelleil A."/>
            <person name="Alvarado L."/>
            <person name="Arachchi H.M."/>
            <person name="Berlin A."/>
            <person name="Brown A."/>
            <person name="Chapman S.B."/>
            <person name="Chen Z."/>
            <person name="Dunbar C."/>
            <person name="Freedman E."/>
            <person name="Gearin G."/>
            <person name="Gellesch M."/>
            <person name="Goldberg J."/>
            <person name="Griggs A."/>
            <person name="Gujja S."/>
            <person name="Heiman D."/>
            <person name="Howarth C."/>
            <person name="Larson L."/>
            <person name="Lui A."/>
            <person name="MacDonald P.J.P."/>
            <person name="Montmayeur A."/>
            <person name="Murphy C."/>
            <person name="Neiman D."/>
            <person name="Pearson M."/>
            <person name="Priest M."/>
            <person name="Roberts A."/>
            <person name="Saif S."/>
            <person name="Shea T."/>
            <person name="Shenoy N."/>
            <person name="Sisk P."/>
            <person name="Stolte C."/>
            <person name="Sykes S."/>
            <person name="Wortman J."/>
            <person name="Nusbaum C."/>
            <person name="Birren B."/>
        </authorList>
    </citation>
    <scope>NUCLEOTIDE SEQUENCE [LARGE SCALE GENOMIC DNA]</scope>
    <source>
        <strain evidence="11 12">WAL-17108</strain>
    </source>
</reference>
<feature type="transmembrane region" description="Helical" evidence="9">
    <location>
        <begin position="43"/>
        <end position="70"/>
    </location>
</feature>
<feature type="transmembrane region" description="Helical" evidence="9">
    <location>
        <begin position="245"/>
        <end position="263"/>
    </location>
</feature>
<dbReference type="GO" id="GO:0005886">
    <property type="term" value="C:plasma membrane"/>
    <property type="evidence" value="ECO:0007669"/>
    <property type="project" value="UniProtKB-SubCell"/>
</dbReference>
<dbReference type="InterPro" id="IPR013853">
    <property type="entry name" value="EIIC-GAT"/>
</dbReference>
<feature type="transmembrane region" description="Helical" evidence="9">
    <location>
        <begin position="90"/>
        <end position="112"/>
    </location>
</feature>
<evidence type="ECO:0000256" key="1">
    <source>
        <dbReference type="ARBA" id="ARBA00004651"/>
    </source>
</evidence>
<dbReference type="PROSITE" id="PS51104">
    <property type="entry name" value="PTS_EIIC_TYPE_2"/>
    <property type="match status" value="1"/>
</dbReference>
<dbReference type="AlphaFoldDB" id="G5HDM9"/>
<keyword evidence="6 9" id="KW-0812">Transmembrane</keyword>
<protein>
    <recommendedName>
        <fullName evidence="10">PTS EIIC type-2 domain-containing protein</fullName>
    </recommendedName>
</protein>
<dbReference type="HOGENOM" id="CLU_040393_0_0_9"/>